<feature type="transmembrane region" description="Helical" evidence="1">
    <location>
        <begin position="144"/>
        <end position="165"/>
    </location>
</feature>
<keyword evidence="1" id="KW-0812">Transmembrane</keyword>
<reference evidence="2 3" key="1">
    <citation type="submission" date="2016-10" db="EMBL/GenBank/DDBJ databases">
        <title>Silvanigrella aquatica sp. nov., isolated from a freshwater lake located in the Black Forest, Germany, description of Silvanigrellaceae fam. nov., Silvanigrellales ord. nov., reclassification of the order Bdellovibrionales in the class Oligoflexia, reclassification of the families Bacteriovoracaceae and Halobacteriovoraceae in the new order Bacteriovoracales ord. nov., and reclassification of the family Pseudobacteriovoracaceae in the order Oligoflexiales.</title>
        <authorList>
            <person name="Hahn M.W."/>
            <person name="Schmidt J."/>
            <person name="Koll U."/>
            <person name="Rohde M."/>
            <person name="Verbag S."/>
            <person name="Pitt A."/>
            <person name="Nakai R."/>
            <person name="Naganuma T."/>
            <person name="Lang E."/>
        </authorList>
    </citation>
    <scope>NUCLEOTIDE SEQUENCE [LARGE SCALE GENOMIC DNA]</scope>
    <source>
        <strain evidence="2 3">MWH-Nonnen-W8red</strain>
    </source>
</reference>
<accession>A0A1L4CXB6</accession>
<dbReference type="RefSeq" id="WP_148696295.1">
    <property type="nucleotide sequence ID" value="NZ_CP017834.1"/>
</dbReference>
<dbReference type="EMBL" id="CP017834">
    <property type="protein sequence ID" value="APJ02586.1"/>
    <property type="molecule type" value="Genomic_DNA"/>
</dbReference>
<protein>
    <recommendedName>
        <fullName evidence="4">DUF2335 domain-containing protein</fullName>
    </recommendedName>
</protein>
<evidence type="ECO:0008006" key="4">
    <source>
        <dbReference type="Google" id="ProtNLM"/>
    </source>
</evidence>
<evidence type="ECO:0000256" key="1">
    <source>
        <dbReference type="SAM" id="Phobius"/>
    </source>
</evidence>
<dbReference type="KEGG" id="saqi:AXG55_01010"/>
<dbReference type="AlphaFoldDB" id="A0A1L4CXB6"/>
<organism evidence="2 3">
    <name type="scientific">Silvanigrella aquatica</name>
    <dbReference type="NCBI Taxonomy" id="1915309"/>
    <lineage>
        <taxon>Bacteria</taxon>
        <taxon>Pseudomonadati</taxon>
        <taxon>Bdellovibrionota</taxon>
        <taxon>Oligoflexia</taxon>
        <taxon>Silvanigrellales</taxon>
        <taxon>Silvanigrellaceae</taxon>
        <taxon>Silvanigrella</taxon>
    </lineage>
</organism>
<dbReference type="OrthoDB" id="9832387at2"/>
<name>A0A1L4CXB6_9BACT</name>
<keyword evidence="3" id="KW-1185">Reference proteome</keyword>
<feature type="transmembrane region" description="Helical" evidence="1">
    <location>
        <begin position="121"/>
        <end position="138"/>
    </location>
</feature>
<gene>
    <name evidence="2" type="ORF">AXG55_01010</name>
</gene>
<evidence type="ECO:0000313" key="3">
    <source>
        <dbReference type="Proteomes" id="UP000184731"/>
    </source>
</evidence>
<sequence length="178" mass="21076">MNLQREPEIHNIPHSSLSLFKQQQNENSSAKVGFVFQNSNNFHHFLPKPEETRVYQELYPNFIDKMMYSFESESVHRRNLEKEASEHKKLMSEKLVDSQVLSQMKYLEIEYREQKHRHVKFYVALCIGLIVFFSSFWLQIENKIAFIGLYILLAVLGISPSHLFIKKNNTELPKSNKI</sequence>
<proteinExistence type="predicted"/>
<keyword evidence="1" id="KW-1133">Transmembrane helix</keyword>
<evidence type="ECO:0000313" key="2">
    <source>
        <dbReference type="EMBL" id="APJ02586.1"/>
    </source>
</evidence>
<dbReference type="Proteomes" id="UP000184731">
    <property type="component" value="Chromosome"/>
</dbReference>
<keyword evidence="1" id="KW-0472">Membrane</keyword>